<reference evidence="2 4" key="1">
    <citation type="submission" date="2022-07" db="EMBL/GenBank/DDBJ databases">
        <authorList>
            <person name="Criscuolo A."/>
        </authorList>
    </citation>
    <scope>NUCLEOTIDE SEQUENCE</scope>
    <source>
        <strain evidence="4">CIP 111951</strain>
        <strain evidence="2">CIP111854</strain>
        <strain evidence="1">CIP111951</strain>
    </source>
</reference>
<accession>A0A9W4QTG1</accession>
<dbReference type="SUPFAM" id="SSF56059">
    <property type="entry name" value="Glutathione synthetase ATP-binding domain-like"/>
    <property type="match status" value="1"/>
</dbReference>
<dbReference type="Proteomes" id="UP001152467">
    <property type="component" value="Unassembled WGS sequence"/>
</dbReference>
<evidence type="ECO:0000313" key="1">
    <source>
        <dbReference type="EMBL" id="CAH9050339.1"/>
    </source>
</evidence>
<sequence>MEEINFKKIIEQSYRPLGEASEAFVRYAIENESLHKKQDYRVQSNLPGMIQNYKHAIQSWPLFISSQYMAKIQDAVTVLPQLLTRVPELFFANNSEAVCDYFGVQDRLLVNMLMSHKWRNESVIARGDFINTAQGFMCLEQNVSSNIGGWQLEIITKSYLESDEVKTFLMENNYQAKVVNVVYDWLNHAVTKLKQQTLSQECELNIFVSSTMEYRRDGMKEYFQGLYQRVLMEHGLEGSLILDSFEALTMRERKVWYGDTRVIGILNPLDERVPKELLRAYMSCKVYFIDNLLSFIYGDKRCLALLSTHADNDDLFTERERSIIHAHLPWTREISLKEVEYEGKTWNLYELATELQDQFVLKHAKGMQGRDLFIGCKVSKEEWLSALQQTKSDNAWVIQQYYQSNEYIAQSGDNGIGRFNFIWGTFCFGDKLSRAWIRLMSSDNSSGIINSHKGAEETQVFVVDSVIE</sequence>
<name>A0A9W4QTG1_9GAMM</name>
<gene>
    <name evidence="2" type="ORF">PSECIP111854_00947</name>
    <name evidence="1" type="ORF">PSECIP111951_00172</name>
</gene>
<organism evidence="2 3">
    <name type="scientific">Pseudoalteromonas holothuriae</name>
    <dbReference type="NCBI Taxonomy" id="2963714"/>
    <lineage>
        <taxon>Bacteria</taxon>
        <taxon>Pseudomonadati</taxon>
        <taxon>Pseudomonadota</taxon>
        <taxon>Gammaproteobacteria</taxon>
        <taxon>Alteromonadales</taxon>
        <taxon>Pseudoalteromonadaceae</taxon>
        <taxon>Pseudoalteromonas</taxon>
    </lineage>
</organism>
<dbReference type="RefSeq" id="WP_261591378.1">
    <property type="nucleotide sequence ID" value="NZ_CAMAPC010000003.1"/>
</dbReference>
<evidence type="ECO:0008006" key="5">
    <source>
        <dbReference type="Google" id="ProtNLM"/>
    </source>
</evidence>
<dbReference type="Proteomes" id="UP001152485">
    <property type="component" value="Unassembled WGS sequence"/>
</dbReference>
<dbReference type="AlphaFoldDB" id="A0A9W4QTG1"/>
<dbReference type="EMBL" id="CAMAPC010000003">
    <property type="protein sequence ID" value="CAH9052340.1"/>
    <property type="molecule type" value="Genomic_DNA"/>
</dbReference>
<protein>
    <recommendedName>
        <fullName evidence="5">Glutathionylspermidine synthase pre-ATP-grasp-like domain-containing protein</fullName>
    </recommendedName>
</protein>
<evidence type="ECO:0000313" key="3">
    <source>
        <dbReference type="Proteomes" id="UP001152467"/>
    </source>
</evidence>
<dbReference type="EMBL" id="CAMAPD010000001">
    <property type="protein sequence ID" value="CAH9050339.1"/>
    <property type="molecule type" value="Genomic_DNA"/>
</dbReference>
<evidence type="ECO:0000313" key="2">
    <source>
        <dbReference type="EMBL" id="CAH9052340.1"/>
    </source>
</evidence>
<evidence type="ECO:0000313" key="4">
    <source>
        <dbReference type="Proteomes" id="UP001152485"/>
    </source>
</evidence>
<comment type="caution">
    <text evidence="2">The sequence shown here is derived from an EMBL/GenBank/DDBJ whole genome shotgun (WGS) entry which is preliminary data.</text>
</comment>
<keyword evidence="3" id="KW-1185">Reference proteome</keyword>
<proteinExistence type="predicted"/>